<dbReference type="RefSeq" id="XP_014677720.1">
    <property type="nucleotide sequence ID" value="XM_014822234.1"/>
</dbReference>
<proteinExistence type="inferred from homology"/>
<evidence type="ECO:0000256" key="7">
    <source>
        <dbReference type="ARBA" id="ARBA00023157"/>
    </source>
</evidence>
<evidence type="ECO:0000256" key="1">
    <source>
        <dbReference type="ARBA" id="ARBA00004498"/>
    </source>
</evidence>
<evidence type="ECO:0000256" key="6">
    <source>
        <dbReference type="ARBA" id="ARBA00022687"/>
    </source>
</evidence>
<protein>
    <recommendedName>
        <fullName evidence="9">Protein Wnt</fullName>
    </recommendedName>
</protein>
<accession>A0ABM1EZU9</accession>
<keyword evidence="3 9" id="KW-0217">Developmental protein</keyword>
<keyword evidence="7" id="KW-1015">Disulfide bond</keyword>
<evidence type="ECO:0000256" key="9">
    <source>
        <dbReference type="RuleBase" id="RU003500"/>
    </source>
</evidence>
<evidence type="ECO:0000256" key="8">
    <source>
        <dbReference type="ARBA" id="ARBA00023288"/>
    </source>
</evidence>
<dbReference type="PANTHER" id="PTHR12027">
    <property type="entry name" value="WNT RELATED"/>
    <property type="match status" value="1"/>
</dbReference>
<sequence>MNRMTEYSGRTTFAALAILLVVLPSHHTTANWMYLGVVSVASPLPGQDNIDEMCAQYPGLVTQQLQVCREKPHTFPYVSEGARRGIVECQYQFKYERWNCTVNARNGTVFDYVLDKGLRETAFLYGVTSAGVVHAVTQSCSAGNLTDCSCDMSRQGQTDPVEGWKWGGCSDNVNYGLDFSRKFVDAPDKIKHKKLRDVRNLMNLQNNEAGRRAIQSLVETQCRCHGVSGSCQMKTCWKTIPTFKRVGEKLKELYEHSIHVAPRARRKLRRKGRALRKVAIPKEYMVYTSKSPNYCVVDLDKGILGTSGRVCNKTSTGSDSCDLLCCGRGYNTQIVRHVERCNCKFIYCCYVKCRTCETMVDVHTCK</sequence>
<dbReference type="PRINTS" id="PR01349">
    <property type="entry name" value="WNTPROTEIN"/>
</dbReference>
<dbReference type="PANTHER" id="PTHR12027:SF70">
    <property type="entry name" value="PROTEIN WNT-16"/>
    <property type="match status" value="1"/>
</dbReference>
<evidence type="ECO:0000256" key="4">
    <source>
        <dbReference type="ARBA" id="ARBA00022525"/>
    </source>
</evidence>
<dbReference type="InterPro" id="IPR043158">
    <property type="entry name" value="Wnt_C"/>
</dbReference>
<dbReference type="SMART" id="SM00097">
    <property type="entry name" value="WNT1"/>
    <property type="match status" value="1"/>
</dbReference>
<dbReference type="GeneID" id="106817559"/>
<keyword evidence="4" id="KW-0964">Secreted</keyword>
<organism evidence="11 12">
    <name type="scientific">Priapulus caudatus</name>
    <name type="common">Priapulid worm</name>
    <dbReference type="NCBI Taxonomy" id="37621"/>
    <lineage>
        <taxon>Eukaryota</taxon>
        <taxon>Metazoa</taxon>
        <taxon>Ecdysozoa</taxon>
        <taxon>Scalidophora</taxon>
        <taxon>Priapulida</taxon>
        <taxon>Priapulimorpha</taxon>
        <taxon>Priapulimorphida</taxon>
        <taxon>Priapulidae</taxon>
        <taxon>Priapulus</taxon>
    </lineage>
</organism>
<evidence type="ECO:0000313" key="12">
    <source>
        <dbReference type="RefSeq" id="XP_014677720.1"/>
    </source>
</evidence>
<name>A0ABM1EZU9_PRICU</name>
<evidence type="ECO:0000256" key="2">
    <source>
        <dbReference type="ARBA" id="ARBA00005683"/>
    </source>
</evidence>
<dbReference type="PROSITE" id="PS00246">
    <property type="entry name" value="WNT1"/>
    <property type="match status" value="1"/>
</dbReference>
<feature type="signal peptide" evidence="10">
    <location>
        <begin position="1"/>
        <end position="30"/>
    </location>
</feature>
<gene>
    <name evidence="12" type="primary">LOC106817559</name>
</gene>
<comment type="function">
    <text evidence="9">Ligand for members of the frizzled family of seven transmembrane receptors.</text>
</comment>
<keyword evidence="11" id="KW-1185">Reference proteome</keyword>
<comment type="subcellular location">
    <subcellularLocation>
        <location evidence="1 9">Secreted</location>
        <location evidence="1 9">Extracellular space</location>
        <location evidence="1 9">Extracellular matrix</location>
    </subcellularLocation>
</comment>
<evidence type="ECO:0000256" key="10">
    <source>
        <dbReference type="SAM" id="SignalP"/>
    </source>
</evidence>
<evidence type="ECO:0000256" key="3">
    <source>
        <dbReference type="ARBA" id="ARBA00022473"/>
    </source>
</evidence>
<dbReference type="Gene3D" id="3.30.2460.20">
    <property type="match status" value="1"/>
</dbReference>
<keyword evidence="10" id="KW-0732">Signal</keyword>
<evidence type="ECO:0000313" key="11">
    <source>
        <dbReference type="Proteomes" id="UP000695022"/>
    </source>
</evidence>
<keyword evidence="6 9" id="KW-0879">Wnt signaling pathway</keyword>
<keyword evidence="5" id="KW-0272">Extracellular matrix</keyword>
<comment type="similarity">
    <text evidence="2 9">Belongs to the Wnt family.</text>
</comment>
<feature type="chain" id="PRO_5046690317" description="Protein Wnt" evidence="10">
    <location>
        <begin position="31"/>
        <end position="366"/>
    </location>
</feature>
<dbReference type="CDD" id="cd19344">
    <property type="entry name" value="Wnt_Wnt16"/>
    <property type="match status" value="1"/>
</dbReference>
<evidence type="ECO:0000256" key="5">
    <source>
        <dbReference type="ARBA" id="ARBA00022530"/>
    </source>
</evidence>
<dbReference type="InterPro" id="IPR005817">
    <property type="entry name" value="Wnt"/>
</dbReference>
<dbReference type="Proteomes" id="UP000695022">
    <property type="component" value="Unplaced"/>
</dbReference>
<reference evidence="12" key="1">
    <citation type="submission" date="2025-08" db="UniProtKB">
        <authorList>
            <consortium name="RefSeq"/>
        </authorList>
    </citation>
    <scope>IDENTIFICATION</scope>
</reference>
<dbReference type="Pfam" id="PF00110">
    <property type="entry name" value="wnt"/>
    <property type="match status" value="1"/>
</dbReference>
<dbReference type="InterPro" id="IPR018161">
    <property type="entry name" value="Wnt_CS"/>
</dbReference>
<keyword evidence="8" id="KW-0449">Lipoprotein</keyword>